<sequence>MTYLPDLKTSAIRVFLTITLKNAASSFASRHLSTFSLVLLLQYPSFSGTPVLLQLRGQTPTHKQSPFLYRIPLHIIVHPTDDFSQSFCLVTCTAHFLRSVQPFVWTFLKSGSKLCGGGLEEQEH</sequence>
<accession>A0AAV4NXX5</accession>
<name>A0AAV4NXX5_CAEEX</name>
<protein>
    <submittedName>
        <fullName evidence="1">Uncharacterized protein</fullName>
    </submittedName>
</protein>
<dbReference type="AlphaFoldDB" id="A0AAV4NXX5"/>
<dbReference type="Proteomes" id="UP001054945">
    <property type="component" value="Unassembled WGS sequence"/>
</dbReference>
<organism evidence="1 2">
    <name type="scientific">Caerostris extrusa</name>
    <name type="common">Bark spider</name>
    <name type="synonym">Caerostris bankana</name>
    <dbReference type="NCBI Taxonomy" id="172846"/>
    <lineage>
        <taxon>Eukaryota</taxon>
        <taxon>Metazoa</taxon>
        <taxon>Ecdysozoa</taxon>
        <taxon>Arthropoda</taxon>
        <taxon>Chelicerata</taxon>
        <taxon>Arachnida</taxon>
        <taxon>Araneae</taxon>
        <taxon>Araneomorphae</taxon>
        <taxon>Entelegynae</taxon>
        <taxon>Araneoidea</taxon>
        <taxon>Araneidae</taxon>
        <taxon>Caerostris</taxon>
    </lineage>
</organism>
<keyword evidence="2" id="KW-1185">Reference proteome</keyword>
<comment type="caution">
    <text evidence="1">The sequence shown here is derived from an EMBL/GenBank/DDBJ whole genome shotgun (WGS) entry which is preliminary data.</text>
</comment>
<proteinExistence type="predicted"/>
<evidence type="ECO:0000313" key="2">
    <source>
        <dbReference type="Proteomes" id="UP001054945"/>
    </source>
</evidence>
<reference evidence="1 2" key="1">
    <citation type="submission" date="2021-06" db="EMBL/GenBank/DDBJ databases">
        <title>Caerostris extrusa draft genome.</title>
        <authorList>
            <person name="Kono N."/>
            <person name="Arakawa K."/>
        </authorList>
    </citation>
    <scope>NUCLEOTIDE SEQUENCE [LARGE SCALE GENOMIC DNA]</scope>
</reference>
<gene>
    <name evidence="1" type="ORF">CEXT_202021</name>
</gene>
<evidence type="ECO:0000313" key="1">
    <source>
        <dbReference type="EMBL" id="GIX89755.1"/>
    </source>
</evidence>
<dbReference type="EMBL" id="BPLR01003885">
    <property type="protein sequence ID" value="GIX89755.1"/>
    <property type="molecule type" value="Genomic_DNA"/>
</dbReference>